<dbReference type="SMART" id="SM01012">
    <property type="entry name" value="ANTAR"/>
    <property type="match status" value="1"/>
</dbReference>
<feature type="domain" description="ANTAR" evidence="5">
    <location>
        <begin position="165"/>
        <end position="226"/>
    </location>
</feature>
<keyword evidence="2" id="KW-0418">Kinase</keyword>
<sequence>MNDPIRPHTSRQLAQKLGDFAIGMQSLKSSEAVLHAIVDAAVPIVPGASWAGVSLVTKRRVEPAAATDDIVARLDALQTSIREGPALSVLDERRPIVVNNLAVAEKWPQFIPIATDLGVHSMLVFPLLVQSETLGVLTLYGATPHVFTDDSVAIGEILAQHAAVAVAGSTATEQLHLAVASRDIIGQAKGILMHRDRLSGLQAFATLTKASQETNVRLVDVARWLVDEHEKALTPPPR</sequence>
<dbReference type="Pfam" id="PF13185">
    <property type="entry name" value="GAF_2"/>
    <property type="match status" value="1"/>
</dbReference>
<dbReference type="Gene3D" id="3.30.450.40">
    <property type="match status" value="1"/>
</dbReference>
<evidence type="ECO:0000256" key="1">
    <source>
        <dbReference type="ARBA" id="ARBA00022679"/>
    </source>
</evidence>
<dbReference type="SUPFAM" id="SSF52172">
    <property type="entry name" value="CheY-like"/>
    <property type="match status" value="1"/>
</dbReference>
<dbReference type="InterPro" id="IPR012074">
    <property type="entry name" value="GAF_ANTAR"/>
</dbReference>
<dbReference type="SMART" id="SM00065">
    <property type="entry name" value="GAF"/>
    <property type="match status" value="1"/>
</dbReference>
<gene>
    <name evidence="6" type="ORF">NM203_00955</name>
</gene>
<dbReference type="Pfam" id="PF03861">
    <property type="entry name" value="ANTAR"/>
    <property type="match status" value="1"/>
</dbReference>
<dbReference type="Proteomes" id="UP001651690">
    <property type="component" value="Unassembled WGS sequence"/>
</dbReference>
<evidence type="ECO:0000313" key="6">
    <source>
        <dbReference type="EMBL" id="MCP9270747.1"/>
    </source>
</evidence>
<evidence type="ECO:0000256" key="3">
    <source>
        <dbReference type="ARBA" id="ARBA00023015"/>
    </source>
</evidence>
<evidence type="ECO:0000256" key="4">
    <source>
        <dbReference type="ARBA" id="ARBA00023163"/>
    </source>
</evidence>
<evidence type="ECO:0000313" key="7">
    <source>
        <dbReference type="Proteomes" id="UP001651690"/>
    </source>
</evidence>
<dbReference type="Gene3D" id="1.10.10.10">
    <property type="entry name" value="Winged helix-like DNA-binding domain superfamily/Winged helix DNA-binding domain"/>
    <property type="match status" value="1"/>
</dbReference>
<organism evidence="6 7">
    <name type="scientific">Mycolicibacterium arenosum</name>
    <dbReference type="NCBI Taxonomy" id="2952157"/>
    <lineage>
        <taxon>Bacteria</taxon>
        <taxon>Bacillati</taxon>
        <taxon>Actinomycetota</taxon>
        <taxon>Actinomycetes</taxon>
        <taxon>Mycobacteriales</taxon>
        <taxon>Mycobacteriaceae</taxon>
        <taxon>Mycolicibacterium</taxon>
    </lineage>
</organism>
<name>A0ABT1LYR1_9MYCO</name>
<comment type="caution">
    <text evidence="6">The sequence shown here is derived from an EMBL/GenBank/DDBJ whole genome shotgun (WGS) entry which is preliminary data.</text>
</comment>
<evidence type="ECO:0000256" key="2">
    <source>
        <dbReference type="ARBA" id="ARBA00022777"/>
    </source>
</evidence>
<protein>
    <submittedName>
        <fullName evidence="6">GAF and ANTAR domain-containing protein</fullName>
    </submittedName>
</protein>
<dbReference type="InterPro" id="IPR011006">
    <property type="entry name" value="CheY-like_superfamily"/>
</dbReference>
<dbReference type="InterPro" id="IPR003018">
    <property type="entry name" value="GAF"/>
</dbReference>
<reference evidence="6 7" key="1">
    <citation type="submission" date="2022-06" db="EMBL/GenBank/DDBJ databases">
        <title>Mycolicibacterium sp. CAU 1645 isolated from seawater.</title>
        <authorList>
            <person name="Kim W."/>
        </authorList>
    </citation>
    <scope>NUCLEOTIDE SEQUENCE [LARGE SCALE GENOMIC DNA]</scope>
    <source>
        <strain evidence="6 7">CAU 1645</strain>
    </source>
</reference>
<accession>A0ABT1LYR1</accession>
<evidence type="ECO:0000259" key="5">
    <source>
        <dbReference type="PROSITE" id="PS50921"/>
    </source>
</evidence>
<keyword evidence="3" id="KW-0805">Transcription regulation</keyword>
<proteinExistence type="predicted"/>
<dbReference type="EMBL" id="JANDBD010000001">
    <property type="protein sequence ID" value="MCP9270747.1"/>
    <property type="molecule type" value="Genomic_DNA"/>
</dbReference>
<dbReference type="InterPro" id="IPR029016">
    <property type="entry name" value="GAF-like_dom_sf"/>
</dbReference>
<dbReference type="InterPro" id="IPR005561">
    <property type="entry name" value="ANTAR"/>
</dbReference>
<dbReference type="InterPro" id="IPR036388">
    <property type="entry name" value="WH-like_DNA-bd_sf"/>
</dbReference>
<keyword evidence="4" id="KW-0804">Transcription</keyword>
<keyword evidence="7" id="KW-1185">Reference proteome</keyword>
<dbReference type="PROSITE" id="PS50921">
    <property type="entry name" value="ANTAR"/>
    <property type="match status" value="1"/>
</dbReference>
<dbReference type="PIRSF" id="PIRSF036625">
    <property type="entry name" value="GAF_ANTAR"/>
    <property type="match status" value="1"/>
</dbReference>
<dbReference type="SUPFAM" id="SSF55781">
    <property type="entry name" value="GAF domain-like"/>
    <property type="match status" value="1"/>
</dbReference>
<keyword evidence="1" id="KW-0808">Transferase</keyword>
<dbReference type="RefSeq" id="WP_255057718.1">
    <property type="nucleotide sequence ID" value="NZ_JANDBD010000001.1"/>
</dbReference>